<accession>A0A844ZUV2</accession>
<comment type="caution">
    <text evidence="1">The sequence shown here is derived from an EMBL/GenBank/DDBJ whole genome shotgun (WGS) entry which is preliminary data.</text>
</comment>
<sequence length="188" mass="20148">MLFALTTLLAALAPQDLAIQDFDPFMTFSRSPTQVGEPEVVDVGILRGEGRLQFWFRRTVPRPTADGAADGIAEAANVTWTDTRRCPGARDAVVAATQIEPPGIHVPGIPVRPDGSVILSLDGVRYAIRASSHYDSYVGSDIVFESNVGTPLANWVEGSLGVLANCWADEEPLHNLPAEVAVDQPSPE</sequence>
<dbReference type="Proteomes" id="UP000460626">
    <property type="component" value="Unassembled WGS sequence"/>
</dbReference>
<evidence type="ECO:0000313" key="2">
    <source>
        <dbReference type="Proteomes" id="UP000460626"/>
    </source>
</evidence>
<organism evidence="1 2">
    <name type="scientific">Aurantiacibacter arachoides</name>
    <dbReference type="NCBI Taxonomy" id="1850444"/>
    <lineage>
        <taxon>Bacteria</taxon>
        <taxon>Pseudomonadati</taxon>
        <taxon>Pseudomonadota</taxon>
        <taxon>Alphaproteobacteria</taxon>
        <taxon>Sphingomonadales</taxon>
        <taxon>Erythrobacteraceae</taxon>
        <taxon>Aurantiacibacter</taxon>
    </lineage>
</organism>
<dbReference type="EMBL" id="WTYH01000001">
    <property type="protein sequence ID" value="MXO92101.1"/>
    <property type="molecule type" value="Genomic_DNA"/>
</dbReference>
<name>A0A844ZUV2_9SPHN</name>
<gene>
    <name evidence="1" type="ORF">GRI62_00585</name>
</gene>
<dbReference type="OrthoDB" id="7573645at2"/>
<evidence type="ECO:0000313" key="1">
    <source>
        <dbReference type="EMBL" id="MXO92101.1"/>
    </source>
</evidence>
<dbReference type="AlphaFoldDB" id="A0A844ZUV2"/>
<reference evidence="1 2" key="1">
    <citation type="submission" date="2019-12" db="EMBL/GenBank/DDBJ databases">
        <title>Genomic-based taxomic classification of the family Erythrobacteraceae.</title>
        <authorList>
            <person name="Xu L."/>
        </authorList>
    </citation>
    <scope>NUCLEOTIDE SEQUENCE [LARGE SCALE GENOMIC DNA]</scope>
    <source>
        <strain evidence="1 2">RC4-10-4</strain>
    </source>
</reference>
<proteinExistence type="predicted"/>
<dbReference type="RefSeq" id="WP_131451495.1">
    <property type="nucleotide sequence ID" value="NZ_BMJK01000001.1"/>
</dbReference>
<protein>
    <submittedName>
        <fullName evidence="1">Uncharacterized protein</fullName>
    </submittedName>
</protein>
<keyword evidence="2" id="KW-1185">Reference proteome</keyword>